<sequence length="455" mass="48817">MAGSAVRLALKNLGSLREMRARQQEARGEDRRSAAAERGATERELNRATVRYAVYLRSAVVIPSAVFGVLSAPDGYVTATVAMAALAIGWCAFHLVWLRNRAHRPAWIVIVVDTTVLIATGAGHMAVADCDCGSGSWVMALFSITAITFPYEWPTRPLVGVGVALAGIAAYLAGGALARSGDWAAVTGPGVRVLMELTLSRLSFLLVRAQARAADRRVERLAARRREAAVAAARRASEREYLATLHDTASTTLLMVALGTGPVAHRARDDLDTLTRVPGSDKSRVDLASLLVTAAHHDLVRVEPRIGTLPPMPAGPALAIFHGVREALTNIDRHAGVAEATLRAEPGEHGGIVVELRDRGRGFDPRRVGPYRRGVSHSIVERMSSAGGRVLVDSAPGRGTTLRWTWPDDNRLGVSDVPDRVFGTPAPPNRLTGMSDLPDRLFGTSDLHIRDAIHE</sequence>
<dbReference type="PANTHER" id="PTHR24421">
    <property type="entry name" value="NITRATE/NITRITE SENSOR PROTEIN NARX-RELATED"/>
    <property type="match status" value="1"/>
</dbReference>
<dbReference type="EMBL" id="BOOW01000043">
    <property type="protein sequence ID" value="GII96287.1"/>
    <property type="molecule type" value="Genomic_DNA"/>
</dbReference>
<accession>A0A919VB98</accession>
<dbReference type="SUPFAM" id="SSF55874">
    <property type="entry name" value="ATPase domain of HSP90 chaperone/DNA topoisomerase II/histidine kinase"/>
    <property type="match status" value="1"/>
</dbReference>
<proteinExistence type="predicted"/>
<reference evidence="7" key="1">
    <citation type="submission" date="2021-01" db="EMBL/GenBank/DDBJ databases">
        <title>Whole genome shotgun sequence of Sinosporangium siamense NBRC 109515.</title>
        <authorList>
            <person name="Komaki H."/>
            <person name="Tamura T."/>
        </authorList>
    </citation>
    <scope>NUCLEOTIDE SEQUENCE</scope>
    <source>
        <strain evidence="7">NBRC 109515</strain>
    </source>
</reference>
<dbReference type="GO" id="GO:0016301">
    <property type="term" value="F:kinase activity"/>
    <property type="evidence" value="ECO:0007669"/>
    <property type="project" value="UniProtKB-KW"/>
</dbReference>
<keyword evidence="2" id="KW-0418">Kinase</keyword>
<feature type="domain" description="Histidine kinase/HSP90-like ATPase" evidence="6">
    <location>
        <begin position="319"/>
        <end position="408"/>
    </location>
</feature>
<evidence type="ECO:0000313" key="8">
    <source>
        <dbReference type="Proteomes" id="UP000606172"/>
    </source>
</evidence>
<protein>
    <recommendedName>
        <fullName evidence="6">Histidine kinase/HSP90-like ATPase domain-containing protein</fullName>
    </recommendedName>
</protein>
<comment type="caution">
    <text evidence="7">The sequence shown here is derived from an EMBL/GenBank/DDBJ whole genome shotgun (WGS) entry which is preliminary data.</text>
</comment>
<keyword evidence="5" id="KW-0472">Membrane</keyword>
<keyword evidence="1" id="KW-0808">Transferase</keyword>
<keyword evidence="5" id="KW-1133">Transmembrane helix</keyword>
<gene>
    <name evidence="7" type="ORF">Ssi02_65180</name>
</gene>
<feature type="transmembrane region" description="Helical" evidence="5">
    <location>
        <begin position="105"/>
        <end position="128"/>
    </location>
</feature>
<dbReference type="AlphaFoldDB" id="A0A919VB98"/>
<keyword evidence="3" id="KW-0902">Two-component regulatory system</keyword>
<feature type="transmembrane region" description="Helical" evidence="5">
    <location>
        <begin position="134"/>
        <end position="151"/>
    </location>
</feature>
<evidence type="ECO:0000256" key="1">
    <source>
        <dbReference type="ARBA" id="ARBA00022679"/>
    </source>
</evidence>
<organism evidence="7 8">
    <name type="scientific">Sinosporangium siamense</name>
    <dbReference type="NCBI Taxonomy" id="1367973"/>
    <lineage>
        <taxon>Bacteria</taxon>
        <taxon>Bacillati</taxon>
        <taxon>Actinomycetota</taxon>
        <taxon>Actinomycetes</taxon>
        <taxon>Streptosporangiales</taxon>
        <taxon>Streptosporangiaceae</taxon>
        <taxon>Sinosporangium</taxon>
    </lineage>
</organism>
<dbReference type="InterPro" id="IPR036890">
    <property type="entry name" value="HATPase_C_sf"/>
</dbReference>
<evidence type="ECO:0000256" key="5">
    <source>
        <dbReference type="SAM" id="Phobius"/>
    </source>
</evidence>
<feature type="region of interest" description="Disordered" evidence="4">
    <location>
        <begin position="21"/>
        <end position="40"/>
    </location>
</feature>
<evidence type="ECO:0000313" key="7">
    <source>
        <dbReference type="EMBL" id="GII96287.1"/>
    </source>
</evidence>
<evidence type="ECO:0000256" key="3">
    <source>
        <dbReference type="ARBA" id="ARBA00023012"/>
    </source>
</evidence>
<evidence type="ECO:0000256" key="4">
    <source>
        <dbReference type="SAM" id="MobiDB-lite"/>
    </source>
</evidence>
<keyword evidence="5" id="KW-0812">Transmembrane</keyword>
<dbReference type="InterPro" id="IPR050482">
    <property type="entry name" value="Sensor_HK_TwoCompSys"/>
</dbReference>
<dbReference type="Gene3D" id="3.30.565.10">
    <property type="entry name" value="Histidine kinase-like ATPase, C-terminal domain"/>
    <property type="match status" value="1"/>
</dbReference>
<dbReference type="Pfam" id="PF02518">
    <property type="entry name" value="HATPase_c"/>
    <property type="match status" value="1"/>
</dbReference>
<name>A0A919VB98_9ACTN</name>
<feature type="transmembrane region" description="Helical" evidence="5">
    <location>
        <begin position="52"/>
        <end position="70"/>
    </location>
</feature>
<dbReference type="Proteomes" id="UP000606172">
    <property type="component" value="Unassembled WGS sequence"/>
</dbReference>
<dbReference type="InterPro" id="IPR003594">
    <property type="entry name" value="HATPase_dom"/>
</dbReference>
<keyword evidence="8" id="KW-1185">Reference proteome</keyword>
<evidence type="ECO:0000259" key="6">
    <source>
        <dbReference type="Pfam" id="PF02518"/>
    </source>
</evidence>
<dbReference type="GO" id="GO:0000160">
    <property type="term" value="P:phosphorelay signal transduction system"/>
    <property type="evidence" value="ECO:0007669"/>
    <property type="project" value="UniProtKB-KW"/>
</dbReference>
<feature type="transmembrane region" description="Helical" evidence="5">
    <location>
        <begin position="158"/>
        <end position="178"/>
    </location>
</feature>
<feature type="transmembrane region" description="Helical" evidence="5">
    <location>
        <begin position="76"/>
        <end position="98"/>
    </location>
</feature>
<evidence type="ECO:0000256" key="2">
    <source>
        <dbReference type="ARBA" id="ARBA00022777"/>
    </source>
</evidence>